<protein>
    <submittedName>
        <fullName evidence="1">Uncharacterized protein</fullName>
    </submittedName>
</protein>
<proteinExistence type="predicted"/>
<evidence type="ECO:0000313" key="2">
    <source>
        <dbReference type="Proteomes" id="UP001732700"/>
    </source>
</evidence>
<sequence length="183" mass="20437">MPLTEEERRLRRMASNRLSARRSRAKRQQQGLDLAAYAAQLAVNNEAMRATTGVVRQNYDLVEQANRVLEADARHLYSELERRNAQLRLLGQITRVPMDVPDIPAHLTQLYGGLQEPLPLPPPAPPLSYSSLPLLPPSLSPPLQTPPNLSLPLPLDIEIEMLFQPEPGQSDDVMDDAASLPWL</sequence>
<evidence type="ECO:0000313" key="1">
    <source>
        <dbReference type="EnsemblPlants" id="AVESA.00010b.r2.5AG0805070.1.CDS.1"/>
    </source>
</evidence>
<accession>A0ACD5XPD4</accession>
<organism evidence="1 2">
    <name type="scientific">Avena sativa</name>
    <name type="common">Oat</name>
    <dbReference type="NCBI Taxonomy" id="4498"/>
    <lineage>
        <taxon>Eukaryota</taxon>
        <taxon>Viridiplantae</taxon>
        <taxon>Streptophyta</taxon>
        <taxon>Embryophyta</taxon>
        <taxon>Tracheophyta</taxon>
        <taxon>Spermatophyta</taxon>
        <taxon>Magnoliopsida</taxon>
        <taxon>Liliopsida</taxon>
        <taxon>Poales</taxon>
        <taxon>Poaceae</taxon>
        <taxon>BOP clade</taxon>
        <taxon>Pooideae</taxon>
        <taxon>Poodae</taxon>
        <taxon>Poeae</taxon>
        <taxon>Poeae Chloroplast Group 1 (Aveneae type)</taxon>
        <taxon>Aveninae</taxon>
        <taxon>Avena</taxon>
    </lineage>
</organism>
<reference evidence="1" key="2">
    <citation type="submission" date="2025-09" db="UniProtKB">
        <authorList>
            <consortium name="EnsemblPlants"/>
        </authorList>
    </citation>
    <scope>IDENTIFICATION</scope>
</reference>
<dbReference type="EnsemblPlants" id="AVESA.00010b.r2.5AG0805070.1">
    <property type="protein sequence ID" value="AVESA.00010b.r2.5AG0805070.1.CDS.1"/>
    <property type="gene ID" value="AVESA.00010b.r2.5AG0805070"/>
</dbReference>
<reference evidence="1" key="1">
    <citation type="submission" date="2021-05" db="EMBL/GenBank/DDBJ databases">
        <authorList>
            <person name="Scholz U."/>
            <person name="Mascher M."/>
            <person name="Fiebig A."/>
        </authorList>
    </citation>
    <scope>NUCLEOTIDE SEQUENCE [LARGE SCALE GENOMIC DNA]</scope>
</reference>
<dbReference type="Proteomes" id="UP001732700">
    <property type="component" value="Chromosome 5A"/>
</dbReference>
<keyword evidence="2" id="KW-1185">Reference proteome</keyword>
<name>A0ACD5XPD4_AVESA</name>